<sequence>MSTRKLQIILSSVFFVLGGWCVVAPASVVALCFRPEYQSADPIVPILTACFGLQALISGLFALTARFTSVTFLAYGIGLIPFFALDAYFYLVTPALTELGLVDVVGNLIMLAICWLGWRQTRA</sequence>
<dbReference type="EMBL" id="JBHTLQ010000043">
    <property type="protein sequence ID" value="MFD1192089.1"/>
    <property type="molecule type" value="Genomic_DNA"/>
</dbReference>
<feature type="transmembrane region" description="Helical" evidence="1">
    <location>
        <begin position="46"/>
        <end position="65"/>
    </location>
</feature>
<keyword evidence="1" id="KW-0812">Transmembrane</keyword>
<feature type="transmembrane region" description="Helical" evidence="1">
    <location>
        <begin position="72"/>
        <end position="93"/>
    </location>
</feature>
<evidence type="ECO:0000313" key="2">
    <source>
        <dbReference type="EMBL" id="MFD1192089.1"/>
    </source>
</evidence>
<proteinExistence type="predicted"/>
<comment type="caution">
    <text evidence="2">The sequence shown here is derived from an EMBL/GenBank/DDBJ whole genome shotgun (WGS) entry which is preliminary data.</text>
</comment>
<keyword evidence="1" id="KW-0472">Membrane</keyword>
<protein>
    <submittedName>
        <fullName evidence="2">Uncharacterized protein</fullName>
    </submittedName>
</protein>
<evidence type="ECO:0000256" key="1">
    <source>
        <dbReference type="SAM" id="Phobius"/>
    </source>
</evidence>
<accession>A0ABW3T4H7</accession>
<organism evidence="2 3">
    <name type="scientific">Phenylobacterium conjunctum</name>
    <dbReference type="NCBI Taxonomy" id="1298959"/>
    <lineage>
        <taxon>Bacteria</taxon>
        <taxon>Pseudomonadati</taxon>
        <taxon>Pseudomonadota</taxon>
        <taxon>Alphaproteobacteria</taxon>
        <taxon>Caulobacterales</taxon>
        <taxon>Caulobacteraceae</taxon>
        <taxon>Phenylobacterium</taxon>
    </lineage>
</organism>
<gene>
    <name evidence="2" type="ORF">ACFQ27_15985</name>
</gene>
<dbReference type="RefSeq" id="WP_377354308.1">
    <property type="nucleotide sequence ID" value="NZ_JBHTLQ010000043.1"/>
</dbReference>
<dbReference type="Proteomes" id="UP001597216">
    <property type="component" value="Unassembled WGS sequence"/>
</dbReference>
<evidence type="ECO:0000313" key="3">
    <source>
        <dbReference type="Proteomes" id="UP001597216"/>
    </source>
</evidence>
<reference evidence="3" key="1">
    <citation type="journal article" date="2019" name="Int. J. Syst. Evol. Microbiol.">
        <title>The Global Catalogue of Microorganisms (GCM) 10K type strain sequencing project: providing services to taxonomists for standard genome sequencing and annotation.</title>
        <authorList>
            <consortium name="The Broad Institute Genomics Platform"/>
            <consortium name="The Broad Institute Genome Sequencing Center for Infectious Disease"/>
            <person name="Wu L."/>
            <person name="Ma J."/>
        </authorList>
    </citation>
    <scope>NUCLEOTIDE SEQUENCE [LARGE SCALE GENOMIC DNA]</scope>
    <source>
        <strain evidence="3">CCUG 55074</strain>
    </source>
</reference>
<name>A0ABW3T4H7_9CAUL</name>
<keyword evidence="3" id="KW-1185">Reference proteome</keyword>
<keyword evidence="1" id="KW-1133">Transmembrane helix</keyword>
<feature type="transmembrane region" description="Helical" evidence="1">
    <location>
        <begin position="99"/>
        <end position="118"/>
    </location>
</feature>